<proteinExistence type="predicted"/>
<evidence type="ECO:0000259" key="2">
    <source>
        <dbReference type="Pfam" id="PF05592"/>
    </source>
</evidence>
<sequence>MQELREKFITTEGEYKEGEVAVLRQRFSLENKGSRVTRAILTSTAQGMYEADVNGIKVGKQMYAPGYTYYPRRLLYQENDITSLLKAGENELRIYLGQGWYCGRFLCENKTQIYGQKPGAAWILCVIYEDGRQEQICSDMDVEVLESPYEYAGEYDGEIYHAGLENSEKVIGHVVLYTEKIPDSLEKTLMEVQVQEEMPVQVVSTLEDGRTILDFGQNFAGIVEIDPQYFSGEVVTIRHGEILNPDGSVYTNNLRKAKATIVYHSAARISADTESNLDTQVTPVVENRVSHNIGKYRPRFTYMGFRYMELSGAVYVPGMITAYAVYSDMKRTGDFHCAHPMVQKLYENQVWGQKSNYVEVPTDCPQRDERMGYTGDGHVFALTGAYNFDTHDFWKNFLTDLRLGQLDNTEGYVGATVPATGSAGIGFISMLGWGNAVTILPEMMYRQFGDEEALPGQYESMKLFVEAEIRKMGRKNLWIGASLGDWLAPGRDMAWQAMHNNPVSNSFIVHDLEVISQTAEKLGKNEDALRYREQLEKTRAAYIKKFVKKDGTVAKDYQSAYIMALKFVIPKGELRDKVLQKYVENVKKNGMETGFFATEHFLPLLVEAGETRLAYDMLLQEGCPGWMYQIKNGATTTWERWDALKPDGTVNEEKVQTSGENMVSFNHYAFGSVGEFYYQYILGIRPLEPGFAKVHFEPYPDERLGSVKGSYVSRHGEIRSEWSYGEDGTLHIVLETPVETEVVLPDGRKDNVEAGRYEYHIFS</sequence>
<reference evidence="6 7" key="1">
    <citation type="submission" date="2021-06" db="EMBL/GenBank/DDBJ databases">
        <title>Faecalicatena sp. nov. isolated from porcine feces.</title>
        <authorList>
            <person name="Oh B.S."/>
            <person name="Lee J.H."/>
        </authorList>
    </citation>
    <scope>NUCLEOTIDE SEQUENCE [LARGE SCALE GENOMIC DNA]</scope>
    <source>
        <strain evidence="6 7">AGMB00832</strain>
    </source>
</reference>
<evidence type="ECO:0000313" key="7">
    <source>
        <dbReference type="Proteomes" id="UP000723714"/>
    </source>
</evidence>
<dbReference type="InterPro" id="IPR016007">
    <property type="entry name" value="Alpha_rhamnosid"/>
</dbReference>
<keyword evidence="1 6" id="KW-0378">Hydrolase</keyword>
<evidence type="ECO:0000313" key="6">
    <source>
        <dbReference type="EMBL" id="MBU3877741.1"/>
    </source>
</evidence>
<feature type="domain" description="Alpha-L-rhamnosidase concanavalin-like" evidence="2">
    <location>
        <begin position="205"/>
        <end position="323"/>
    </location>
</feature>
<evidence type="ECO:0000256" key="1">
    <source>
        <dbReference type="ARBA" id="ARBA00022801"/>
    </source>
</evidence>
<dbReference type="PANTHER" id="PTHR33307">
    <property type="entry name" value="ALPHA-RHAMNOSIDASE (EUROFUNG)"/>
    <property type="match status" value="1"/>
</dbReference>
<organism evidence="6 7">
    <name type="scientific">Faecalicatena faecalis</name>
    <dbReference type="NCBI Taxonomy" id="2726362"/>
    <lineage>
        <taxon>Bacteria</taxon>
        <taxon>Bacillati</taxon>
        <taxon>Bacillota</taxon>
        <taxon>Clostridia</taxon>
        <taxon>Lachnospirales</taxon>
        <taxon>Lachnospiraceae</taxon>
        <taxon>Faecalicatena</taxon>
    </lineage>
</organism>
<evidence type="ECO:0000259" key="4">
    <source>
        <dbReference type="Pfam" id="PF17389"/>
    </source>
</evidence>
<dbReference type="InterPro" id="IPR035398">
    <property type="entry name" value="Bac_rhamnosid_C"/>
</dbReference>
<dbReference type="InterPro" id="IPR013737">
    <property type="entry name" value="Bac_rhamnosid_N"/>
</dbReference>
<dbReference type="Pfam" id="PF08531">
    <property type="entry name" value="Bac_rhamnosid_N"/>
    <property type="match status" value="1"/>
</dbReference>
<evidence type="ECO:0000259" key="3">
    <source>
        <dbReference type="Pfam" id="PF08531"/>
    </source>
</evidence>
<feature type="domain" description="Bacterial alpha-L-rhamnosidase N-terminal" evidence="3">
    <location>
        <begin position="35"/>
        <end position="165"/>
    </location>
</feature>
<accession>A0ABS6D885</accession>
<feature type="domain" description="Alpha-L-rhamnosidase six-hairpin glycosidase" evidence="4">
    <location>
        <begin position="330"/>
        <end position="681"/>
    </location>
</feature>
<dbReference type="PANTHER" id="PTHR33307:SF6">
    <property type="entry name" value="ALPHA-RHAMNOSIDASE (EUROFUNG)-RELATED"/>
    <property type="match status" value="1"/>
</dbReference>
<dbReference type="Pfam" id="PF05592">
    <property type="entry name" value="Bac_rhamnosid"/>
    <property type="match status" value="1"/>
</dbReference>
<dbReference type="Pfam" id="PF17390">
    <property type="entry name" value="Bac_rhamnosid_C"/>
    <property type="match status" value="1"/>
</dbReference>
<dbReference type="InterPro" id="IPR035396">
    <property type="entry name" value="Bac_rhamnosid6H"/>
</dbReference>
<protein>
    <submittedName>
        <fullName evidence="6">Glycoside hydrolase family 78 protein</fullName>
    </submittedName>
</protein>
<evidence type="ECO:0000259" key="5">
    <source>
        <dbReference type="Pfam" id="PF17390"/>
    </source>
</evidence>
<dbReference type="RefSeq" id="WP_216244359.1">
    <property type="nucleotide sequence ID" value="NZ_JABACJ020000022.1"/>
</dbReference>
<dbReference type="Pfam" id="PF17389">
    <property type="entry name" value="Bac_rhamnosid6H"/>
    <property type="match status" value="1"/>
</dbReference>
<dbReference type="Proteomes" id="UP000723714">
    <property type="component" value="Unassembled WGS sequence"/>
</dbReference>
<comment type="caution">
    <text evidence="6">The sequence shown here is derived from an EMBL/GenBank/DDBJ whole genome shotgun (WGS) entry which is preliminary data.</text>
</comment>
<dbReference type="InterPro" id="IPR008902">
    <property type="entry name" value="Rhamnosid_concanavalin"/>
</dbReference>
<dbReference type="EMBL" id="JABACJ020000022">
    <property type="protein sequence ID" value="MBU3877741.1"/>
    <property type="molecule type" value="Genomic_DNA"/>
</dbReference>
<dbReference type="GO" id="GO:0016787">
    <property type="term" value="F:hydrolase activity"/>
    <property type="evidence" value="ECO:0007669"/>
    <property type="project" value="UniProtKB-KW"/>
</dbReference>
<name>A0ABS6D885_9FIRM</name>
<gene>
    <name evidence="6" type="ORF">HGO97_018205</name>
</gene>
<keyword evidence="7" id="KW-1185">Reference proteome</keyword>
<feature type="domain" description="Alpha-L-rhamnosidase C-terminal" evidence="5">
    <location>
        <begin position="683"/>
        <end position="754"/>
    </location>
</feature>